<dbReference type="Pfam" id="PF00990">
    <property type="entry name" value="GGDEF"/>
    <property type="match status" value="1"/>
</dbReference>
<dbReference type="NCBIfam" id="TIGR00229">
    <property type="entry name" value="sensory_box"/>
    <property type="match status" value="1"/>
</dbReference>
<dbReference type="PANTHER" id="PTHR44757:SF2">
    <property type="entry name" value="BIOFILM ARCHITECTURE MAINTENANCE PROTEIN MBAA"/>
    <property type="match status" value="1"/>
</dbReference>
<dbReference type="PANTHER" id="PTHR44757">
    <property type="entry name" value="DIGUANYLATE CYCLASE DGCP"/>
    <property type="match status" value="1"/>
</dbReference>
<feature type="domain" description="GGDEF" evidence="1">
    <location>
        <begin position="286"/>
        <end position="421"/>
    </location>
</feature>
<dbReference type="RefSeq" id="WP_261897298.1">
    <property type="nucleotide sequence ID" value="NZ_AP024896.1"/>
</dbReference>
<dbReference type="InterPro" id="IPR013656">
    <property type="entry name" value="PAS_4"/>
</dbReference>
<dbReference type="CDD" id="cd01949">
    <property type="entry name" value="GGDEF"/>
    <property type="match status" value="1"/>
</dbReference>
<dbReference type="EMBL" id="CP138204">
    <property type="protein sequence ID" value="WPC76906.1"/>
    <property type="molecule type" value="Genomic_DNA"/>
</dbReference>
<organism evidence="2 3">
    <name type="scientific">Vibrio porteresiae DSM 19223</name>
    <dbReference type="NCBI Taxonomy" id="1123496"/>
    <lineage>
        <taxon>Bacteria</taxon>
        <taxon>Pseudomonadati</taxon>
        <taxon>Pseudomonadota</taxon>
        <taxon>Gammaproteobacteria</taxon>
        <taxon>Vibrionales</taxon>
        <taxon>Vibrionaceae</taxon>
        <taxon>Vibrio</taxon>
    </lineage>
</organism>
<dbReference type="NCBIfam" id="TIGR00254">
    <property type="entry name" value="GGDEF"/>
    <property type="match status" value="1"/>
</dbReference>
<dbReference type="GO" id="GO:0052621">
    <property type="term" value="F:diguanylate cyclase activity"/>
    <property type="evidence" value="ECO:0007669"/>
    <property type="project" value="UniProtKB-EC"/>
</dbReference>
<dbReference type="PROSITE" id="PS50887">
    <property type="entry name" value="GGDEF"/>
    <property type="match status" value="1"/>
</dbReference>
<dbReference type="SUPFAM" id="SSF55073">
    <property type="entry name" value="Nucleotide cyclase"/>
    <property type="match status" value="1"/>
</dbReference>
<dbReference type="SMART" id="SM00267">
    <property type="entry name" value="GGDEF"/>
    <property type="match status" value="1"/>
</dbReference>
<keyword evidence="2" id="KW-0808">Transferase</keyword>
<name>A0ABZ0QNB5_9VIBR</name>
<dbReference type="InterPro" id="IPR000014">
    <property type="entry name" value="PAS"/>
</dbReference>
<dbReference type="Pfam" id="PF08448">
    <property type="entry name" value="PAS_4"/>
    <property type="match status" value="1"/>
</dbReference>
<protein>
    <submittedName>
        <fullName evidence="2">Diguanylate cyclase</fullName>
        <ecNumber evidence="2">2.7.7.65</ecNumber>
    </submittedName>
</protein>
<dbReference type="InterPro" id="IPR035965">
    <property type="entry name" value="PAS-like_dom_sf"/>
</dbReference>
<evidence type="ECO:0000313" key="3">
    <source>
        <dbReference type="Proteomes" id="UP001304071"/>
    </source>
</evidence>
<accession>A0ABZ0QNB5</accession>
<evidence type="ECO:0000313" key="2">
    <source>
        <dbReference type="EMBL" id="WPC76906.1"/>
    </source>
</evidence>
<dbReference type="Gene3D" id="3.30.450.20">
    <property type="entry name" value="PAS domain"/>
    <property type="match status" value="2"/>
</dbReference>
<dbReference type="SUPFAM" id="SSF55785">
    <property type="entry name" value="PYP-like sensor domain (PAS domain)"/>
    <property type="match status" value="2"/>
</dbReference>
<dbReference type="InterPro" id="IPR052155">
    <property type="entry name" value="Biofilm_reg_signaling"/>
</dbReference>
<gene>
    <name evidence="2" type="ORF">R8Z52_20485</name>
</gene>
<keyword evidence="2" id="KW-0548">Nucleotidyltransferase</keyword>
<dbReference type="SMART" id="SM00091">
    <property type="entry name" value="PAS"/>
    <property type="match status" value="2"/>
</dbReference>
<dbReference type="Pfam" id="PF13426">
    <property type="entry name" value="PAS_9"/>
    <property type="match status" value="1"/>
</dbReference>
<reference evidence="2 3" key="1">
    <citation type="submission" date="2023-11" db="EMBL/GenBank/DDBJ databases">
        <title>Plant-associative lifestyle of Vibrio porteresiae and its evolutionary dynamics.</title>
        <authorList>
            <person name="Rameshkumar N."/>
            <person name="Kirti K."/>
        </authorList>
    </citation>
    <scope>NUCLEOTIDE SEQUENCE [LARGE SCALE GENOMIC DNA]</scope>
    <source>
        <strain evidence="2 3">MSSRF30</strain>
    </source>
</reference>
<dbReference type="EC" id="2.7.7.65" evidence="2"/>
<dbReference type="Gene3D" id="3.30.70.270">
    <property type="match status" value="1"/>
</dbReference>
<sequence length="422" mass="48094">MNNVELTPPIPHDQAQLVAQIVNQCPSSIAVTHLDGSLVFCNQKFARTFHAQAEESIVDLFPSTFAQFSLDHFIERLEKDSNPIHVIENHADSEYLRHGQTHDWCVIKISRLKIQGNALLLFFIEDLTSSVVNNLRVNIKLETIVDHLPVLIAHVDHQDRYIFANRTYEKFFDRPLSEVIGKRVEELIGTDAYLERKPFLSRVKMGESVVFDNAFFFGDEIRLLQLKLVPGESGLQDYYIFAQDVTELRSFQKKLEYRAYHDSLTGLTNRTFFVRALRQALESKQADLGLLFIDVDGLKVANDKFGHDIGDELLKRFAHLLKNTLRPNDVVSRLAGDEFTVLLANLDEPEKNLIDICERIQATLPVAMQIEGNCVPCSCSIGATYINIEANYDEEKWLAIADTAMYRVKRQGKGGFNIHLDL</sequence>
<evidence type="ECO:0000259" key="1">
    <source>
        <dbReference type="PROSITE" id="PS50887"/>
    </source>
</evidence>
<dbReference type="InterPro" id="IPR043128">
    <property type="entry name" value="Rev_trsase/Diguanyl_cyclase"/>
</dbReference>
<dbReference type="InterPro" id="IPR000160">
    <property type="entry name" value="GGDEF_dom"/>
</dbReference>
<dbReference type="Proteomes" id="UP001304071">
    <property type="component" value="Chromosome 2"/>
</dbReference>
<keyword evidence="3" id="KW-1185">Reference proteome</keyword>
<proteinExistence type="predicted"/>
<dbReference type="InterPro" id="IPR029787">
    <property type="entry name" value="Nucleotide_cyclase"/>
</dbReference>